<sequence>MNEKVLFLQKTFELGGGIEKVHSNLAAGFVASEQNVFFHIISASAEHSEGIKKLAQSFSVSFTFDNDSLNRKFSVLSKLIRQEEITSVIAATETANMLAIFCKIRFPSLKIIFTRHCAFDVSGQKLGPSAIKSLYSIYPWFGTVVAVSRELVTQTKRQTWIHKSRLHYIPNAAATQENQALAQQNTEHWPHKQYFLAIGRLVEQKGFDMLITAYSLAVNKNKNLPSLVIAGQGEDEAKLKALVSELKLEEHVTFAGFLRNPYYPMAQAECFVLSSRHEGMPTVLIEALSLGTACIAFDCPTGPSEIIRHNENGFLVANGDIDALADALSNYQSVPKTGLVESVAEFSQSSVCQHYLKLLGGKANV</sequence>
<protein>
    <submittedName>
        <fullName evidence="3">Glycosyltransferase</fullName>
        <ecNumber evidence="3">2.4.-.-</ecNumber>
    </submittedName>
</protein>
<evidence type="ECO:0000259" key="1">
    <source>
        <dbReference type="Pfam" id="PF00534"/>
    </source>
</evidence>
<feature type="domain" description="Glycosyl transferase family 1" evidence="1">
    <location>
        <begin position="190"/>
        <end position="329"/>
    </location>
</feature>
<dbReference type="AlphaFoldDB" id="A0AAW8R8A2"/>
<dbReference type="EMBL" id="JAVRIE010000007">
    <property type="protein sequence ID" value="MDT0584070.1"/>
    <property type="molecule type" value="Genomic_DNA"/>
</dbReference>
<accession>A0AAW8R8A2</accession>
<keyword evidence="4" id="KW-1185">Reference proteome</keyword>
<reference evidence="3 4" key="1">
    <citation type="submission" date="2023-09" db="EMBL/GenBank/DDBJ databases">
        <authorList>
            <person name="Rey-Velasco X."/>
        </authorList>
    </citation>
    <scope>NUCLEOTIDE SEQUENCE [LARGE SCALE GENOMIC DNA]</scope>
    <source>
        <strain evidence="3 4">W409</strain>
    </source>
</reference>
<dbReference type="RefSeq" id="WP_311362837.1">
    <property type="nucleotide sequence ID" value="NZ_JAVRIE010000007.1"/>
</dbReference>
<dbReference type="Pfam" id="PF13439">
    <property type="entry name" value="Glyco_transf_4"/>
    <property type="match status" value="1"/>
</dbReference>
<dbReference type="InterPro" id="IPR028098">
    <property type="entry name" value="Glyco_trans_4-like_N"/>
</dbReference>
<dbReference type="GO" id="GO:0016757">
    <property type="term" value="F:glycosyltransferase activity"/>
    <property type="evidence" value="ECO:0007669"/>
    <property type="project" value="UniProtKB-KW"/>
</dbReference>
<dbReference type="PANTHER" id="PTHR12526">
    <property type="entry name" value="GLYCOSYLTRANSFERASE"/>
    <property type="match status" value="1"/>
</dbReference>
<comment type="caution">
    <text evidence="3">The sequence shown here is derived from an EMBL/GenBank/DDBJ whole genome shotgun (WGS) entry which is preliminary data.</text>
</comment>
<dbReference type="InterPro" id="IPR001296">
    <property type="entry name" value="Glyco_trans_1"/>
</dbReference>
<dbReference type="SUPFAM" id="SSF53756">
    <property type="entry name" value="UDP-Glycosyltransferase/glycogen phosphorylase"/>
    <property type="match status" value="1"/>
</dbReference>
<keyword evidence="3" id="KW-0328">Glycosyltransferase</keyword>
<name>A0AAW8R8A2_9ALTE</name>
<evidence type="ECO:0000259" key="2">
    <source>
        <dbReference type="Pfam" id="PF13439"/>
    </source>
</evidence>
<dbReference type="EC" id="2.4.-.-" evidence="3"/>
<dbReference type="CDD" id="cd03811">
    <property type="entry name" value="GT4_GT28_WabH-like"/>
    <property type="match status" value="1"/>
</dbReference>
<dbReference type="Proteomes" id="UP001249020">
    <property type="component" value="Unassembled WGS sequence"/>
</dbReference>
<dbReference type="GO" id="GO:1901135">
    <property type="term" value="P:carbohydrate derivative metabolic process"/>
    <property type="evidence" value="ECO:0007669"/>
    <property type="project" value="UniProtKB-ARBA"/>
</dbReference>
<organism evidence="3 4">
    <name type="scientific">Brumicola blandensis</name>
    <dbReference type="NCBI Taxonomy" id="3075611"/>
    <lineage>
        <taxon>Bacteria</taxon>
        <taxon>Pseudomonadati</taxon>
        <taxon>Pseudomonadota</taxon>
        <taxon>Gammaproteobacteria</taxon>
        <taxon>Alteromonadales</taxon>
        <taxon>Alteromonadaceae</taxon>
        <taxon>Brumicola</taxon>
    </lineage>
</organism>
<keyword evidence="3" id="KW-0808">Transferase</keyword>
<feature type="domain" description="Glycosyltransferase subfamily 4-like N-terminal" evidence="2">
    <location>
        <begin position="16"/>
        <end position="174"/>
    </location>
</feature>
<proteinExistence type="predicted"/>
<dbReference type="PANTHER" id="PTHR12526:SF630">
    <property type="entry name" value="GLYCOSYLTRANSFERASE"/>
    <property type="match status" value="1"/>
</dbReference>
<dbReference type="Pfam" id="PF00534">
    <property type="entry name" value="Glycos_transf_1"/>
    <property type="match status" value="1"/>
</dbReference>
<evidence type="ECO:0000313" key="4">
    <source>
        <dbReference type="Proteomes" id="UP001249020"/>
    </source>
</evidence>
<dbReference type="Gene3D" id="3.40.50.2000">
    <property type="entry name" value="Glycogen Phosphorylase B"/>
    <property type="match status" value="2"/>
</dbReference>
<evidence type="ECO:0000313" key="3">
    <source>
        <dbReference type="EMBL" id="MDT0584070.1"/>
    </source>
</evidence>
<gene>
    <name evidence="3" type="ORF">RM544_16095</name>
</gene>